<dbReference type="InterPro" id="IPR003806">
    <property type="entry name" value="ATP-grasp_PylC-type"/>
</dbReference>
<reference evidence="6 7" key="1">
    <citation type="submission" date="2019-08" db="EMBL/GenBank/DDBJ databases">
        <title>Archaea genome.</title>
        <authorList>
            <person name="Kajale S."/>
            <person name="Shouche Y."/>
            <person name="Deshpande N."/>
            <person name="Sharma A."/>
        </authorList>
    </citation>
    <scope>NUCLEOTIDE SEQUENCE [LARGE SCALE GENOMIC DNA]</scope>
    <source>
        <strain evidence="6 7">ESP3B_9</strain>
    </source>
</reference>
<dbReference type="SUPFAM" id="SSF56059">
    <property type="entry name" value="Glutathione synthetase ATP-binding domain-like"/>
    <property type="match status" value="1"/>
</dbReference>
<evidence type="ECO:0000259" key="5">
    <source>
        <dbReference type="PROSITE" id="PS50975"/>
    </source>
</evidence>
<accession>A0A5D5AGM5</accession>
<dbReference type="InterPro" id="IPR052032">
    <property type="entry name" value="ATP-dep_AA_Ligase"/>
</dbReference>
<organism evidence="6 7">
    <name type="scientific">Natrialba swarupiae</name>
    <dbReference type="NCBI Taxonomy" id="2448032"/>
    <lineage>
        <taxon>Archaea</taxon>
        <taxon>Methanobacteriati</taxon>
        <taxon>Methanobacteriota</taxon>
        <taxon>Stenosarchaea group</taxon>
        <taxon>Halobacteria</taxon>
        <taxon>Halobacteriales</taxon>
        <taxon>Natrialbaceae</taxon>
        <taxon>Natrialba</taxon>
    </lineage>
</organism>
<gene>
    <name evidence="6" type="ORF">FYC77_15920</name>
</gene>
<dbReference type="InterPro" id="IPR013815">
    <property type="entry name" value="ATP_grasp_subdomain_1"/>
</dbReference>
<dbReference type="Pfam" id="PF02655">
    <property type="entry name" value="ATP-grasp_3"/>
    <property type="match status" value="1"/>
</dbReference>
<evidence type="ECO:0000313" key="7">
    <source>
        <dbReference type="Proteomes" id="UP000324104"/>
    </source>
</evidence>
<dbReference type="AlphaFoldDB" id="A0A5D5AGM5"/>
<keyword evidence="1" id="KW-0436">Ligase</keyword>
<dbReference type="Proteomes" id="UP000324104">
    <property type="component" value="Unassembled WGS sequence"/>
</dbReference>
<keyword evidence="2 4" id="KW-0547">Nucleotide-binding</keyword>
<dbReference type="GO" id="GO:0016874">
    <property type="term" value="F:ligase activity"/>
    <property type="evidence" value="ECO:0007669"/>
    <property type="project" value="UniProtKB-KW"/>
</dbReference>
<evidence type="ECO:0000256" key="2">
    <source>
        <dbReference type="ARBA" id="ARBA00022741"/>
    </source>
</evidence>
<dbReference type="GO" id="GO:0046872">
    <property type="term" value="F:metal ion binding"/>
    <property type="evidence" value="ECO:0007669"/>
    <property type="project" value="InterPro"/>
</dbReference>
<dbReference type="Gene3D" id="3.30.470.20">
    <property type="entry name" value="ATP-grasp fold, B domain"/>
    <property type="match status" value="1"/>
</dbReference>
<protein>
    <submittedName>
        <fullName evidence="6">ATP-grasp domain-containing protein</fullName>
    </submittedName>
</protein>
<dbReference type="PROSITE" id="PS50975">
    <property type="entry name" value="ATP_GRASP"/>
    <property type="match status" value="1"/>
</dbReference>
<dbReference type="Gene3D" id="3.30.1490.20">
    <property type="entry name" value="ATP-grasp fold, A domain"/>
    <property type="match status" value="1"/>
</dbReference>
<name>A0A5D5AGM5_9EURY</name>
<evidence type="ECO:0000256" key="1">
    <source>
        <dbReference type="ARBA" id="ARBA00022598"/>
    </source>
</evidence>
<proteinExistence type="predicted"/>
<dbReference type="PANTHER" id="PTHR43585">
    <property type="entry name" value="FUMIPYRROLE BIOSYNTHESIS PROTEIN C"/>
    <property type="match status" value="1"/>
</dbReference>
<dbReference type="Gene3D" id="3.40.50.20">
    <property type="match status" value="1"/>
</dbReference>
<dbReference type="EMBL" id="VTAW01000025">
    <property type="protein sequence ID" value="TYT60979.1"/>
    <property type="molecule type" value="Genomic_DNA"/>
</dbReference>
<evidence type="ECO:0000256" key="4">
    <source>
        <dbReference type="PROSITE-ProRule" id="PRU00409"/>
    </source>
</evidence>
<dbReference type="InterPro" id="IPR011761">
    <property type="entry name" value="ATP-grasp"/>
</dbReference>
<sequence>MKRALVLDGRSLSSLAVVRSLGSNGYRIHGGDSFKWNLTSFSKHVDKRLVYPDPEDSPHHFTEAIIDHIKHENYDVVLPTRDVTTSLLSANQDRINEYTNTYLASSDVMDVFMDKGETIKLANDAQVPTPKTYFPERKSIEQIADEISYPALVRPRRSAGSRGITRVESDRELKSAFLEVKEEYGIPMIQEYVEKTGYTTACVLLDGEQNEVASFSYERIKEYPLSGGPTVVGKSTDDSEAKEYAKRLLTAGNWKGVAEVEFIVDQQGTPRLLEVNPRFWMPVQLPIEAGVDFPMLVTKLAEGESVTRPIEYKTNVTYRWVLPNEILHFLKSGIEISDMIELFQSPFKNTCYGTLSFDDPMAMIGTGAQSINFLLDKEKRQSVLDREW</sequence>
<feature type="domain" description="ATP-grasp" evidence="5">
    <location>
        <begin position="119"/>
        <end position="302"/>
    </location>
</feature>
<evidence type="ECO:0000313" key="6">
    <source>
        <dbReference type="EMBL" id="TYT60979.1"/>
    </source>
</evidence>
<evidence type="ECO:0000256" key="3">
    <source>
        <dbReference type="ARBA" id="ARBA00022840"/>
    </source>
</evidence>
<keyword evidence="3 4" id="KW-0067">ATP-binding</keyword>
<dbReference type="PANTHER" id="PTHR43585:SF2">
    <property type="entry name" value="ATP-GRASP ENZYME FSQD"/>
    <property type="match status" value="1"/>
</dbReference>
<dbReference type="GO" id="GO:0005524">
    <property type="term" value="F:ATP binding"/>
    <property type="evidence" value="ECO:0007669"/>
    <property type="project" value="UniProtKB-UniRule"/>
</dbReference>
<comment type="caution">
    <text evidence="6">The sequence shown here is derived from an EMBL/GenBank/DDBJ whole genome shotgun (WGS) entry which is preliminary data.</text>
</comment>
<dbReference type="RefSeq" id="WP_149082489.1">
    <property type="nucleotide sequence ID" value="NZ_VTAW01000025.1"/>
</dbReference>
<keyword evidence="7" id="KW-1185">Reference proteome</keyword>